<dbReference type="InterPro" id="IPR002110">
    <property type="entry name" value="Ankyrin_rpt"/>
</dbReference>
<sequence length="665" mass="70758">MRVGELLPLLRQSRQLADPAVCAATIGALSRHSAWHEALGLFAELPGRSVLPDTEICAAAAQACERSGSWQRATRLLSGLPRMSVAPNVATFRSTVACCELAGEWQWALEVLRLLEDRGFTDSSVRASASRACRRGGRPDVAGALELSTPPSRPLRRPQPNYRAVPVAYSGSEEAETDVPRDAGSFDAGGGLARDRRPAVQAGRSQSVKEYTIIVGVLGSRGLWQSALAVLTTMHFRPGPTGERLVPDVPAYTEAMVACRRAGQWQHSLQLLRDMERAGLEPDAQACNVAVLACIKSGQWQRALHLLSDMGPLAVDKVSYNLAMSACREGEQWEMVLQLLKELQAAVASGLEVDANVGREIGSPSSDLYRLTRLGLLACMDGKHWRGAFQLLADMRGSREAPGVGFYDIAVDACRCSGHWRAALKLVLDAEQRGLLLEASAYLGAAGACAAGGRGAWRHALLLLDGVSQRPGLVDRCSLEKVREGVRAGGCPPRAAQAVEALLATIEAHSLALADRLALAGGASELEFVLMRTLEGPLRAVGWGVGARPRTRAHPEAAARALLEGGVAPDQGTQQGWVPLHTAVQAGSEGAIRALLDNRADINTKNQDSVSALHLAVQVRSPAMVSLLLGYGARVDIELRRGATPMHTACQAGSAEIIGMLLDHG</sequence>
<feature type="region of interest" description="Disordered" evidence="4">
    <location>
        <begin position="129"/>
        <end position="201"/>
    </location>
</feature>
<evidence type="ECO:0000256" key="3">
    <source>
        <dbReference type="PROSITE-ProRule" id="PRU00708"/>
    </source>
</evidence>
<dbReference type="PROSITE" id="PS51375">
    <property type="entry name" value="PPR"/>
    <property type="match status" value="1"/>
</dbReference>
<dbReference type="Proteomes" id="UP001189429">
    <property type="component" value="Unassembled WGS sequence"/>
</dbReference>
<dbReference type="Gene3D" id="1.25.40.10">
    <property type="entry name" value="Tetratricopeptide repeat domain"/>
    <property type="match status" value="3"/>
</dbReference>
<evidence type="ECO:0000256" key="2">
    <source>
        <dbReference type="PROSITE-ProRule" id="PRU00023"/>
    </source>
</evidence>
<dbReference type="InterPro" id="IPR036770">
    <property type="entry name" value="Ankyrin_rpt-contain_sf"/>
</dbReference>
<keyword evidence="2" id="KW-0040">ANK repeat</keyword>
<dbReference type="SUPFAM" id="SSF48403">
    <property type="entry name" value="Ankyrin repeat"/>
    <property type="match status" value="1"/>
</dbReference>
<keyword evidence="1" id="KW-0677">Repeat</keyword>
<dbReference type="PANTHER" id="PTHR47447">
    <property type="entry name" value="OS03G0856100 PROTEIN"/>
    <property type="match status" value="1"/>
</dbReference>
<gene>
    <name evidence="5" type="ORF">PCOR1329_LOCUS48803</name>
</gene>
<dbReference type="Gene3D" id="1.25.40.20">
    <property type="entry name" value="Ankyrin repeat-containing domain"/>
    <property type="match status" value="1"/>
</dbReference>
<dbReference type="SMART" id="SM00248">
    <property type="entry name" value="ANK"/>
    <property type="match status" value="3"/>
</dbReference>
<dbReference type="InterPro" id="IPR011990">
    <property type="entry name" value="TPR-like_helical_dom_sf"/>
</dbReference>
<evidence type="ECO:0008006" key="7">
    <source>
        <dbReference type="Google" id="ProtNLM"/>
    </source>
</evidence>
<evidence type="ECO:0000256" key="1">
    <source>
        <dbReference type="ARBA" id="ARBA00022737"/>
    </source>
</evidence>
<name>A0ABN9UKK6_9DINO</name>
<feature type="repeat" description="ANK" evidence="2">
    <location>
        <begin position="575"/>
        <end position="607"/>
    </location>
</feature>
<organism evidence="5 6">
    <name type="scientific">Prorocentrum cordatum</name>
    <dbReference type="NCBI Taxonomy" id="2364126"/>
    <lineage>
        <taxon>Eukaryota</taxon>
        <taxon>Sar</taxon>
        <taxon>Alveolata</taxon>
        <taxon>Dinophyceae</taxon>
        <taxon>Prorocentrales</taxon>
        <taxon>Prorocentraceae</taxon>
        <taxon>Prorocentrum</taxon>
    </lineage>
</organism>
<dbReference type="PANTHER" id="PTHR47447:SF24">
    <property type="entry name" value="PENTATRICOPEPTIDE REPEAT-CONTAINING PROTEIN"/>
    <property type="match status" value="1"/>
</dbReference>
<dbReference type="Pfam" id="PF12796">
    <property type="entry name" value="Ank_2"/>
    <property type="match status" value="1"/>
</dbReference>
<evidence type="ECO:0000313" key="5">
    <source>
        <dbReference type="EMBL" id="CAK0859430.1"/>
    </source>
</evidence>
<feature type="non-terminal residue" evidence="5">
    <location>
        <position position="665"/>
    </location>
</feature>
<proteinExistence type="predicted"/>
<dbReference type="PROSITE" id="PS50088">
    <property type="entry name" value="ANK_REPEAT"/>
    <property type="match status" value="3"/>
</dbReference>
<accession>A0ABN9UKK6</accession>
<protein>
    <recommendedName>
        <fullName evidence="7">Pentatricopeptide repeat-containing protein, chloroplastic</fullName>
    </recommendedName>
</protein>
<dbReference type="InterPro" id="IPR002885">
    <property type="entry name" value="PPR_rpt"/>
</dbReference>
<evidence type="ECO:0000256" key="4">
    <source>
        <dbReference type="SAM" id="MobiDB-lite"/>
    </source>
</evidence>
<keyword evidence="6" id="KW-1185">Reference proteome</keyword>
<comment type="caution">
    <text evidence="5">The sequence shown here is derived from an EMBL/GenBank/DDBJ whole genome shotgun (WGS) entry which is preliminary data.</text>
</comment>
<feature type="repeat" description="PPR" evidence="3">
    <location>
        <begin position="248"/>
        <end position="282"/>
    </location>
</feature>
<reference evidence="5" key="1">
    <citation type="submission" date="2023-10" db="EMBL/GenBank/DDBJ databases">
        <authorList>
            <person name="Chen Y."/>
            <person name="Shah S."/>
            <person name="Dougan E. K."/>
            <person name="Thang M."/>
            <person name="Chan C."/>
        </authorList>
    </citation>
    <scope>NUCLEOTIDE SEQUENCE [LARGE SCALE GENOMIC DNA]</scope>
</reference>
<feature type="repeat" description="ANK" evidence="2">
    <location>
        <begin position="608"/>
        <end position="640"/>
    </location>
</feature>
<feature type="repeat" description="ANK" evidence="2">
    <location>
        <begin position="641"/>
        <end position="665"/>
    </location>
</feature>
<dbReference type="NCBIfam" id="TIGR00756">
    <property type="entry name" value="PPR"/>
    <property type="match status" value="1"/>
</dbReference>
<evidence type="ECO:0000313" key="6">
    <source>
        <dbReference type="Proteomes" id="UP001189429"/>
    </source>
</evidence>
<dbReference type="PROSITE" id="PS50297">
    <property type="entry name" value="ANK_REP_REGION"/>
    <property type="match status" value="3"/>
</dbReference>
<dbReference type="Pfam" id="PF01535">
    <property type="entry name" value="PPR"/>
    <property type="match status" value="2"/>
</dbReference>
<dbReference type="EMBL" id="CAUYUJ010015902">
    <property type="protein sequence ID" value="CAK0859430.1"/>
    <property type="molecule type" value="Genomic_DNA"/>
</dbReference>